<evidence type="ECO:0000256" key="2">
    <source>
        <dbReference type="ARBA" id="ARBA00022737"/>
    </source>
</evidence>
<gene>
    <name evidence="4" type="ORF">chiPu_0011099</name>
</gene>
<protein>
    <submittedName>
        <fullName evidence="4">Uncharacterized protein</fullName>
    </submittedName>
</protein>
<feature type="repeat" description="WD" evidence="3">
    <location>
        <begin position="13"/>
        <end position="54"/>
    </location>
</feature>
<dbReference type="InterPro" id="IPR015943">
    <property type="entry name" value="WD40/YVTN_repeat-like_dom_sf"/>
</dbReference>
<reference evidence="4 5" key="1">
    <citation type="journal article" date="2018" name="Nat. Ecol. Evol.">
        <title>Shark genomes provide insights into elasmobranch evolution and the origin of vertebrates.</title>
        <authorList>
            <person name="Hara Y"/>
            <person name="Yamaguchi K"/>
            <person name="Onimaru K"/>
            <person name="Kadota M"/>
            <person name="Koyanagi M"/>
            <person name="Keeley SD"/>
            <person name="Tatsumi K"/>
            <person name="Tanaka K"/>
            <person name="Motone F"/>
            <person name="Kageyama Y"/>
            <person name="Nozu R"/>
            <person name="Adachi N"/>
            <person name="Nishimura O"/>
            <person name="Nakagawa R"/>
            <person name="Tanegashima C"/>
            <person name="Kiyatake I"/>
            <person name="Matsumoto R"/>
            <person name="Murakumo K"/>
            <person name="Nishida K"/>
            <person name="Terakita A"/>
            <person name="Kuratani S"/>
            <person name="Sato K"/>
            <person name="Hyodo S Kuraku.S."/>
        </authorList>
    </citation>
    <scope>NUCLEOTIDE SEQUENCE [LARGE SCALE GENOMIC DNA]</scope>
</reference>
<feature type="non-terminal residue" evidence="4">
    <location>
        <position position="1"/>
    </location>
</feature>
<accession>A0A401SQI8</accession>
<proteinExistence type="predicted"/>
<dbReference type="SMART" id="SM00320">
    <property type="entry name" value="WD40"/>
    <property type="match status" value="2"/>
</dbReference>
<dbReference type="OrthoDB" id="1357022at2759"/>
<dbReference type="SUPFAM" id="SSF50978">
    <property type="entry name" value="WD40 repeat-like"/>
    <property type="match status" value="1"/>
</dbReference>
<evidence type="ECO:0000256" key="1">
    <source>
        <dbReference type="ARBA" id="ARBA00022574"/>
    </source>
</evidence>
<organism evidence="4 5">
    <name type="scientific">Chiloscyllium punctatum</name>
    <name type="common">Brownbanded bambooshark</name>
    <name type="synonym">Hemiscyllium punctatum</name>
    <dbReference type="NCBI Taxonomy" id="137246"/>
    <lineage>
        <taxon>Eukaryota</taxon>
        <taxon>Metazoa</taxon>
        <taxon>Chordata</taxon>
        <taxon>Craniata</taxon>
        <taxon>Vertebrata</taxon>
        <taxon>Chondrichthyes</taxon>
        <taxon>Elasmobranchii</taxon>
        <taxon>Galeomorphii</taxon>
        <taxon>Galeoidea</taxon>
        <taxon>Orectolobiformes</taxon>
        <taxon>Hemiscylliidae</taxon>
        <taxon>Chiloscyllium</taxon>
    </lineage>
</organism>
<evidence type="ECO:0000256" key="3">
    <source>
        <dbReference type="PROSITE-ProRule" id="PRU00221"/>
    </source>
</evidence>
<comment type="caution">
    <text evidence="4">The sequence shown here is derived from an EMBL/GenBank/DDBJ whole genome shotgun (WGS) entry which is preliminary data.</text>
</comment>
<keyword evidence="2" id="KW-0677">Repeat</keyword>
<dbReference type="EMBL" id="BEZZ01000450">
    <property type="protein sequence ID" value="GCC32636.1"/>
    <property type="molecule type" value="Genomic_DNA"/>
</dbReference>
<dbReference type="InterPro" id="IPR036322">
    <property type="entry name" value="WD40_repeat_dom_sf"/>
</dbReference>
<dbReference type="Gene3D" id="2.130.10.10">
    <property type="entry name" value="YVTN repeat-like/Quinoprotein amine dehydrogenase"/>
    <property type="match status" value="1"/>
</dbReference>
<dbReference type="InterPro" id="IPR001680">
    <property type="entry name" value="WD40_rpt"/>
</dbReference>
<sequence>ILSLNSTIPLHSLTGHNACVRSCKFTWDNDCLATGDDNGEIRIWRVHDGSLLHICSEESEIKDSKHGGWVTDLHFSPDSKTLVSIGGYIKWWDMKTGESLQTFYTNGTNLKSIYVSSDFKTYVTIDSIGILYILKMIN</sequence>
<dbReference type="PANTHER" id="PTHR19848:SF8">
    <property type="entry name" value="F-BOX AND WD REPEAT DOMAIN CONTAINING 7"/>
    <property type="match status" value="1"/>
</dbReference>
<dbReference type="PROSITE" id="PS50294">
    <property type="entry name" value="WD_REPEATS_REGION"/>
    <property type="match status" value="1"/>
</dbReference>
<dbReference type="PANTHER" id="PTHR19848">
    <property type="entry name" value="WD40 REPEAT PROTEIN"/>
    <property type="match status" value="1"/>
</dbReference>
<dbReference type="Pfam" id="PF00400">
    <property type="entry name" value="WD40"/>
    <property type="match status" value="2"/>
</dbReference>
<dbReference type="STRING" id="137246.A0A401SQI8"/>
<name>A0A401SQI8_CHIPU</name>
<keyword evidence="1 3" id="KW-0853">WD repeat</keyword>
<evidence type="ECO:0000313" key="5">
    <source>
        <dbReference type="Proteomes" id="UP000287033"/>
    </source>
</evidence>
<evidence type="ECO:0000313" key="4">
    <source>
        <dbReference type="EMBL" id="GCC32636.1"/>
    </source>
</evidence>
<dbReference type="PROSITE" id="PS50082">
    <property type="entry name" value="WD_REPEATS_2"/>
    <property type="match status" value="1"/>
</dbReference>
<dbReference type="Proteomes" id="UP000287033">
    <property type="component" value="Unassembled WGS sequence"/>
</dbReference>
<keyword evidence="5" id="KW-1185">Reference proteome</keyword>
<dbReference type="AlphaFoldDB" id="A0A401SQI8"/>